<comment type="caution">
    <text evidence="1">The sequence shown here is derived from an EMBL/GenBank/DDBJ whole genome shotgun (WGS) entry which is preliminary data.</text>
</comment>
<proteinExistence type="predicted"/>
<evidence type="ECO:0000313" key="1">
    <source>
        <dbReference type="EMBL" id="MFE8697972.1"/>
    </source>
</evidence>
<protein>
    <submittedName>
        <fullName evidence="1">Phage minor capsid protein</fullName>
    </submittedName>
</protein>
<organism evidence="1 2">
    <name type="scientific">Cytobacillus mangrovibacter</name>
    <dbReference type="NCBI Taxonomy" id="3299024"/>
    <lineage>
        <taxon>Bacteria</taxon>
        <taxon>Bacillati</taxon>
        <taxon>Bacillota</taxon>
        <taxon>Bacilli</taxon>
        <taxon>Bacillales</taxon>
        <taxon>Bacillaceae</taxon>
        <taxon>Cytobacillus</taxon>
    </lineage>
</organism>
<gene>
    <name evidence="1" type="ORF">ACFYKT_16645</name>
</gene>
<evidence type="ECO:0000313" key="2">
    <source>
        <dbReference type="Proteomes" id="UP001601058"/>
    </source>
</evidence>
<dbReference type="InterPro" id="IPR009319">
    <property type="entry name" value="Phage_A118_VSP1"/>
</dbReference>
<sequence length="343" mass="39699">MNKSEKLIQMYTNASDELLNQIRSLEQGTNKRHKQSILRQITTIIAKLQGDSTELGAQIVEESYEEGSSESIKELIKQGIKEAGTILKSVIHREAVQEISNEVFYRILEATDFMINDTKNRVSQVIKTANERSLIQGVSRKQATMQAISELTDKGITGIVYKNGAEMPAEKYMANVIQYHQRKAHVDGAINSMIENEQDLVYVNFVGITCELCSKYQGRVYSVSGKDKRFPALTVRPPYHGHCVHNATPWVERYQDEDDVKQALKDSNRVFTDNRTEQNIKKYEEIQREKSKKNETRKQWIRYKSRMPDLPDLRTFASHKARNTKKYQEWLGDFRRMGLEIKK</sequence>
<accession>A0ABW6K309</accession>
<keyword evidence="2" id="KW-1185">Reference proteome</keyword>
<dbReference type="Proteomes" id="UP001601058">
    <property type="component" value="Unassembled WGS sequence"/>
</dbReference>
<dbReference type="EMBL" id="JBIACJ010000009">
    <property type="protein sequence ID" value="MFE8697972.1"/>
    <property type="molecule type" value="Genomic_DNA"/>
</dbReference>
<name>A0ABW6K309_9BACI</name>
<dbReference type="Pfam" id="PF06152">
    <property type="entry name" value="Phage_min_cap2"/>
    <property type="match status" value="1"/>
</dbReference>
<dbReference type="RefSeq" id="WP_389221919.1">
    <property type="nucleotide sequence ID" value="NZ_JBIACJ010000009.1"/>
</dbReference>
<reference evidence="1 2" key="1">
    <citation type="submission" date="2024-08" db="EMBL/GenBank/DDBJ databases">
        <title>Two novel Cytobacillus novel species.</title>
        <authorList>
            <person name="Liu G."/>
        </authorList>
    </citation>
    <scope>NUCLEOTIDE SEQUENCE [LARGE SCALE GENOMIC DNA]</scope>
    <source>
        <strain evidence="1 2">FJAT-53684</strain>
    </source>
</reference>